<dbReference type="OrthoDB" id="165650at2"/>
<gene>
    <name evidence="1" type="ORF">EJN90_06270</name>
</gene>
<reference evidence="2" key="1">
    <citation type="submission" date="2018-12" db="EMBL/GenBank/DDBJ databases">
        <title>Complete genome sequencing of Jeotgalibaca sp. H21T32.</title>
        <authorList>
            <person name="Bae J.-W."/>
            <person name="Lee S.-Y."/>
        </authorList>
    </citation>
    <scope>NUCLEOTIDE SEQUENCE [LARGE SCALE GENOMIC DNA]</scope>
    <source>
        <strain evidence="2">H21T32</strain>
    </source>
</reference>
<dbReference type="AlphaFoldDB" id="A0A3Q9BMC5"/>
<dbReference type="EMBL" id="CP034465">
    <property type="protein sequence ID" value="AZP05708.1"/>
    <property type="molecule type" value="Genomic_DNA"/>
</dbReference>
<name>A0A3Q9BMC5_9LACT</name>
<dbReference type="NCBIfam" id="TIGR02530">
    <property type="entry name" value="flg_new"/>
    <property type="match status" value="1"/>
</dbReference>
<evidence type="ECO:0000313" key="2">
    <source>
        <dbReference type="Proteomes" id="UP000273326"/>
    </source>
</evidence>
<protein>
    <submittedName>
        <fullName evidence="1">Flagellar protein</fullName>
    </submittedName>
</protein>
<keyword evidence="2" id="KW-1185">Reference proteome</keyword>
<keyword evidence="1" id="KW-0969">Cilium</keyword>
<proteinExistence type="predicted"/>
<keyword evidence="1" id="KW-0966">Cell projection</keyword>
<accession>A0A3Q9BMC5</accession>
<sequence>MNQPSYPIPNPLQKPIVQDKKEFQSVLSEKKLNDLKISNHAQKRLEQRGLHLEENDYTQLNSAVDELEEKGSKNSLLLYKDLALIASIHNRTIITALDRDEVDTITNIDSTKFVKTQGLDRKEASSTDRLM</sequence>
<dbReference type="InterPro" id="IPR013367">
    <property type="entry name" value="Flagellar_put"/>
</dbReference>
<keyword evidence="1" id="KW-0282">Flagellum</keyword>
<evidence type="ECO:0000313" key="1">
    <source>
        <dbReference type="EMBL" id="AZP05708.1"/>
    </source>
</evidence>
<dbReference type="KEGG" id="jeh:EJN90_06270"/>
<dbReference type="Proteomes" id="UP000273326">
    <property type="component" value="Chromosome"/>
</dbReference>
<organism evidence="1 2">
    <name type="scientific">Jeotgalibaca ciconiae</name>
    <dbReference type="NCBI Taxonomy" id="2496265"/>
    <lineage>
        <taxon>Bacteria</taxon>
        <taxon>Bacillati</taxon>
        <taxon>Bacillota</taxon>
        <taxon>Bacilli</taxon>
        <taxon>Lactobacillales</taxon>
        <taxon>Carnobacteriaceae</taxon>
        <taxon>Jeotgalibaca</taxon>
    </lineage>
</organism>